<evidence type="ECO:0000313" key="3">
    <source>
        <dbReference type="EMBL" id="MBB5687845.1"/>
    </source>
</evidence>
<dbReference type="InterPro" id="IPR051474">
    <property type="entry name" value="Anti-sigma-K/W_factor"/>
</dbReference>
<dbReference type="PANTHER" id="PTHR37461">
    <property type="entry name" value="ANTI-SIGMA-K FACTOR RSKA"/>
    <property type="match status" value="1"/>
</dbReference>
<keyword evidence="1" id="KW-1133">Transmembrane helix</keyword>
<reference evidence="3 4" key="1">
    <citation type="submission" date="2020-08" db="EMBL/GenBank/DDBJ databases">
        <title>Genomic Encyclopedia of Type Strains, Phase IV (KMG-IV): sequencing the most valuable type-strain genomes for metagenomic binning, comparative biology and taxonomic classification.</title>
        <authorList>
            <person name="Goeker M."/>
        </authorList>
    </citation>
    <scope>NUCLEOTIDE SEQUENCE [LARGE SCALE GENOMIC DNA]</scope>
    <source>
        <strain evidence="3 4">DSM 25079</strain>
    </source>
</reference>
<keyword evidence="4" id="KW-1185">Reference proteome</keyword>
<dbReference type="PANTHER" id="PTHR37461:SF1">
    <property type="entry name" value="ANTI-SIGMA-K FACTOR RSKA"/>
    <property type="match status" value="1"/>
</dbReference>
<dbReference type="GO" id="GO:0016989">
    <property type="term" value="F:sigma factor antagonist activity"/>
    <property type="evidence" value="ECO:0007669"/>
    <property type="project" value="TreeGrafter"/>
</dbReference>
<name>A0A7W9EH84_9SPHN</name>
<accession>A0A7W9EH84</accession>
<dbReference type="Proteomes" id="UP000549617">
    <property type="component" value="Unassembled WGS sequence"/>
</dbReference>
<keyword evidence="1" id="KW-0812">Transmembrane</keyword>
<organism evidence="3 4">
    <name type="scientific">Sphingobium boeckii</name>
    <dbReference type="NCBI Taxonomy" id="1082345"/>
    <lineage>
        <taxon>Bacteria</taxon>
        <taxon>Pseudomonadati</taxon>
        <taxon>Pseudomonadota</taxon>
        <taxon>Alphaproteobacteria</taxon>
        <taxon>Sphingomonadales</taxon>
        <taxon>Sphingomonadaceae</taxon>
        <taxon>Sphingobium</taxon>
    </lineage>
</organism>
<dbReference type="Pfam" id="PF10099">
    <property type="entry name" value="RskA_C"/>
    <property type="match status" value="1"/>
</dbReference>
<evidence type="ECO:0000313" key="4">
    <source>
        <dbReference type="Proteomes" id="UP000549617"/>
    </source>
</evidence>
<proteinExistence type="predicted"/>
<evidence type="ECO:0000256" key="1">
    <source>
        <dbReference type="SAM" id="Phobius"/>
    </source>
</evidence>
<gene>
    <name evidence="3" type="ORF">FHS49_003892</name>
</gene>
<dbReference type="AlphaFoldDB" id="A0A7W9EH84"/>
<feature type="domain" description="Anti-sigma K factor RskA C-terminal" evidence="2">
    <location>
        <begin position="65"/>
        <end position="193"/>
    </location>
</feature>
<dbReference type="GO" id="GO:0005886">
    <property type="term" value="C:plasma membrane"/>
    <property type="evidence" value="ECO:0007669"/>
    <property type="project" value="InterPro"/>
</dbReference>
<comment type="caution">
    <text evidence="3">The sequence shown here is derived from an EMBL/GenBank/DDBJ whole genome shotgun (WGS) entry which is preliminary data.</text>
</comment>
<dbReference type="GO" id="GO:0006417">
    <property type="term" value="P:regulation of translation"/>
    <property type="evidence" value="ECO:0007669"/>
    <property type="project" value="TreeGrafter"/>
</dbReference>
<protein>
    <submittedName>
        <fullName evidence="3">Anti-sigma-K factor RskA</fullName>
    </submittedName>
</protein>
<keyword evidence="1" id="KW-0472">Membrane</keyword>
<sequence length="202" mass="21514">MRRMLSDPAFAASVNDWRARLAPLHDEVEEQLPAPHIWPLIEARLGHSAAEAVILTRLRRWRVLAVASTAIAATLGAFMILQPAQAPVVTSSPVMVAQIASDHAGPLMLARYDTSTRRFSIAPAVMQTAGHSPELWLIPGDGKPRSLGTFDPSSPTVLTVPEAMTQFIDADTVIAVSIEPVGGSPTGQPSGPVVAKGKMQMI</sequence>
<dbReference type="RefSeq" id="WP_184022185.1">
    <property type="nucleotide sequence ID" value="NZ_JACIJC010000010.1"/>
</dbReference>
<feature type="transmembrane region" description="Helical" evidence="1">
    <location>
        <begin position="63"/>
        <end position="81"/>
    </location>
</feature>
<dbReference type="InterPro" id="IPR018764">
    <property type="entry name" value="RskA_C"/>
</dbReference>
<evidence type="ECO:0000259" key="2">
    <source>
        <dbReference type="Pfam" id="PF10099"/>
    </source>
</evidence>
<dbReference type="EMBL" id="JACIJC010000010">
    <property type="protein sequence ID" value="MBB5687845.1"/>
    <property type="molecule type" value="Genomic_DNA"/>
</dbReference>